<name>A0A8J7ACY7_9CYAN</name>
<dbReference type="Proteomes" id="UP000636505">
    <property type="component" value="Unassembled WGS sequence"/>
</dbReference>
<keyword evidence="2" id="KW-1185">Reference proteome</keyword>
<reference evidence="1" key="1">
    <citation type="submission" date="2020-10" db="EMBL/GenBank/DDBJ databases">
        <authorList>
            <person name="Castelo-Branco R."/>
            <person name="Eusebio N."/>
            <person name="Adriana R."/>
            <person name="Vieira A."/>
            <person name="Brugerolle De Fraissinette N."/>
            <person name="Rezende De Castro R."/>
            <person name="Schneider M.P."/>
            <person name="Vasconcelos V."/>
            <person name="Leao P.N."/>
        </authorList>
    </citation>
    <scope>NUCLEOTIDE SEQUENCE</scope>
    <source>
        <strain evidence="1">LEGE 07310</strain>
    </source>
</reference>
<evidence type="ECO:0000313" key="2">
    <source>
        <dbReference type="Proteomes" id="UP000636505"/>
    </source>
</evidence>
<gene>
    <name evidence="1" type="ORF">IQ241_08450</name>
</gene>
<proteinExistence type="predicted"/>
<accession>A0A8J7ACY7</accession>
<dbReference type="EMBL" id="JADEXG010000015">
    <property type="protein sequence ID" value="MBE9077324.1"/>
    <property type="molecule type" value="Genomic_DNA"/>
</dbReference>
<dbReference type="RefSeq" id="WP_193905982.1">
    <property type="nucleotide sequence ID" value="NZ_JADEXG010000015.1"/>
</dbReference>
<comment type="caution">
    <text evidence="1">The sequence shown here is derived from an EMBL/GenBank/DDBJ whole genome shotgun (WGS) entry which is preliminary data.</text>
</comment>
<sequence length="181" mass="20988">MAEDPEELSAGEAAQKVIEWFERNQVEEENYYEPDPQVDALLDGLSLYLGDNYSILKKFHWKLRNSVGKRVHFSLEGYDSRAKRIHNQYLKSSGRATIYRSEDLSKKQRAQIISWLLPIGVQIYRGFSMGAGLSGSLRIKSLICLIRLGLATSILEIQKLYMQTKSRQSWICFFCWMENHC</sequence>
<evidence type="ECO:0000313" key="1">
    <source>
        <dbReference type="EMBL" id="MBE9077324.1"/>
    </source>
</evidence>
<organism evidence="1 2">
    <name type="scientific">Vasconcelosia minhoensis LEGE 07310</name>
    <dbReference type="NCBI Taxonomy" id="915328"/>
    <lineage>
        <taxon>Bacteria</taxon>
        <taxon>Bacillati</taxon>
        <taxon>Cyanobacteriota</taxon>
        <taxon>Cyanophyceae</taxon>
        <taxon>Nodosilineales</taxon>
        <taxon>Cymatolegaceae</taxon>
        <taxon>Vasconcelosia</taxon>
        <taxon>Vasconcelosia minhoensis</taxon>
    </lineage>
</organism>
<dbReference type="AlphaFoldDB" id="A0A8J7ACY7"/>
<protein>
    <submittedName>
        <fullName evidence="1">Uncharacterized protein</fullName>
    </submittedName>
</protein>